<evidence type="ECO:0000313" key="4">
    <source>
        <dbReference type="Proteomes" id="UP000215377"/>
    </source>
</evidence>
<comment type="caution">
    <text evidence="3">The sequence shown here is derived from an EMBL/GenBank/DDBJ whole genome shotgun (WGS) entry which is preliminary data.</text>
</comment>
<keyword evidence="4" id="KW-1185">Reference proteome</keyword>
<gene>
    <name evidence="3" type="ORF">ATO3_15140</name>
</gene>
<reference evidence="3 4" key="1">
    <citation type="submission" date="2013-04" db="EMBL/GenBank/DDBJ databases">
        <title>Oceanicola sp. 22II1-22F33 Genome Sequencing.</title>
        <authorList>
            <person name="Lai Q."/>
            <person name="Li G."/>
            <person name="Shao Z."/>
        </authorList>
    </citation>
    <scope>NUCLEOTIDE SEQUENCE [LARGE SCALE GENOMIC DNA]</scope>
    <source>
        <strain evidence="3 4">22II1-22F33</strain>
    </source>
</reference>
<accession>A0A225NHJ0</accession>
<feature type="region of interest" description="Disordered" evidence="1">
    <location>
        <begin position="94"/>
        <end position="127"/>
    </location>
</feature>
<proteinExistence type="predicted"/>
<feature type="chain" id="PRO_5013370643" description="AAA+ family ATPase" evidence="2">
    <location>
        <begin position="20"/>
        <end position="127"/>
    </location>
</feature>
<evidence type="ECO:0000256" key="2">
    <source>
        <dbReference type="SAM" id="SignalP"/>
    </source>
</evidence>
<evidence type="ECO:0000313" key="3">
    <source>
        <dbReference type="EMBL" id="OWU73045.1"/>
    </source>
</evidence>
<evidence type="ECO:0008006" key="5">
    <source>
        <dbReference type="Google" id="ProtNLM"/>
    </source>
</evidence>
<dbReference type="AlphaFoldDB" id="A0A225NHJ0"/>
<organism evidence="3 4">
    <name type="scientific">Marinibacterium profundimaris</name>
    <dbReference type="NCBI Taxonomy" id="1679460"/>
    <lineage>
        <taxon>Bacteria</taxon>
        <taxon>Pseudomonadati</taxon>
        <taxon>Pseudomonadota</taxon>
        <taxon>Alphaproteobacteria</taxon>
        <taxon>Rhodobacterales</taxon>
        <taxon>Paracoccaceae</taxon>
        <taxon>Marinibacterium</taxon>
    </lineage>
</organism>
<feature type="signal peptide" evidence="2">
    <location>
        <begin position="1"/>
        <end position="19"/>
    </location>
</feature>
<protein>
    <recommendedName>
        <fullName evidence="5">AAA+ family ATPase</fullName>
    </recommendedName>
</protein>
<dbReference type="Proteomes" id="UP000215377">
    <property type="component" value="Unassembled WGS sequence"/>
</dbReference>
<sequence>MLILLAVPATLALAAPAMAQDDDGAPRDGIDRFFDGLRDGMDGALGTLENWTEEVGPAMRSFMEEMGPALAEMMDEVKDWSRYEAPEMLPNGDIIIRRKPEVAPDGPDTPGDPVTPPESEEDDPIEI</sequence>
<feature type="compositionally biased region" description="Acidic residues" evidence="1">
    <location>
        <begin position="118"/>
        <end position="127"/>
    </location>
</feature>
<dbReference type="EMBL" id="AQQR01000005">
    <property type="protein sequence ID" value="OWU73045.1"/>
    <property type="molecule type" value="Genomic_DNA"/>
</dbReference>
<name>A0A225NHJ0_9RHOB</name>
<keyword evidence="2" id="KW-0732">Signal</keyword>
<evidence type="ECO:0000256" key="1">
    <source>
        <dbReference type="SAM" id="MobiDB-lite"/>
    </source>
</evidence>